<name>A0A5P2WG72_9ACTN</name>
<dbReference type="KEGG" id="snq:CP978_33660"/>
<evidence type="ECO:0000313" key="4">
    <source>
        <dbReference type="Proteomes" id="UP000325763"/>
    </source>
</evidence>
<dbReference type="PANTHER" id="PTHR43319">
    <property type="entry name" value="BETA-LACTAMASE-RELATED"/>
    <property type="match status" value="1"/>
</dbReference>
<dbReference type="PANTHER" id="PTHR43319:SF3">
    <property type="entry name" value="BETA-LACTAMASE-RELATED DOMAIN-CONTAINING PROTEIN"/>
    <property type="match status" value="1"/>
</dbReference>
<organism evidence="3 4">
    <name type="scientific">Streptomyces nodosus</name>
    <dbReference type="NCBI Taxonomy" id="40318"/>
    <lineage>
        <taxon>Bacteria</taxon>
        <taxon>Bacillati</taxon>
        <taxon>Actinomycetota</taxon>
        <taxon>Actinomycetes</taxon>
        <taxon>Kitasatosporales</taxon>
        <taxon>Streptomycetaceae</taxon>
        <taxon>Streptomyces</taxon>
    </lineage>
</organism>
<gene>
    <name evidence="3" type="ORF">CP978_33660</name>
</gene>
<evidence type="ECO:0000259" key="2">
    <source>
        <dbReference type="Pfam" id="PF00144"/>
    </source>
</evidence>
<dbReference type="GO" id="GO:0016787">
    <property type="term" value="F:hydrolase activity"/>
    <property type="evidence" value="ECO:0007669"/>
    <property type="project" value="UniProtKB-KW"/>
</dbReference>
<feature type="region of interest" description="Disordered" evidence="1">
    <location>
        <begin position="35"/>
        <end position="65"/>
    </location>
</feature>
<dbReference type="Gene3D" id="3.40.710.10">
    <property type="entry name" value="DD-peptidase/beta-lactamase superfamily"/>
    <property type="match status" value="1"/>
</dbReference>
<keyword evidence="3" id="KW-0378">Hydrolase</keyword>
<evidence type="ECO:0000313" key="3">
    <source>
        <dbReference type="EMBL" id="QEV42833.1"/>
    </source>
</evidence>
<proteinExistence type="predicted"/>
<sequence>MRHCPAALQRIHHGEAAVASAGSATVGTVLVGAALGSTGEPDRGAPNEGGGGSVNTSTVPDSPAQRRVEEILAELTGSGVEAGVQVAAWCDGELVVDAWAGTADVAEERPMGPETLVPAWSTGKGVAAALVAVLVDQGVLAYDAPVARYWPRFAAEGKERVTLGHVLAHSAGLPQLPADVTPERLLDLPAMADWIAGQQPQWEPGSAFGYHAWTYGVLLAEILRRATGRTCDQLLRDELAGPLGIGDELLFHVPEHLTSRVATCYDGGWAARLERMPPGAPFFRCVPHGVLPVAELGNRDDFRRIALPANGIMTARGAARLYAALACGGELEGVRLLSAATLKEATTGWVSGVDRMMGTTCTMGGGFVIGDSGEKSVRPAGGFGHSGSGGSTAFADPAHRFSFALVKNRMTVPGLDARLTSEIRTALGIASG</sequence>
<dbReference type="InterPro" id="IPR012338">
    <property type="entry name" value="Beta-lactam/transpept-like"/>
</dbReference>
<protein>
    <submittedName>
        <fullName evidence="3">Class A beta-lactamase-related serine hydrolase</fullName>
    </submittedName>
</protein>
<reference evidence="3 4" key="1">
    <citation type="submission" date="2017-09" db="EMBL/GenBank/DDBJ databases">
        <title>Streptomyces genome completion.</title>
        <authorList>
            <person name="Lee N."/>
            <person name="Cho B.-K."/>
        </authorList>
    </citation>
    <scope>NUCLEOTIDE SEQUENCE [LARGE SCALE GENOMIC DNA]</scope>
    <source>
        <strain evidence="3 4">ATCC 14899</strain>
    </source>
</reference>
<dbReference type="Proteomes" id="UP000325763">
    <property type="component" value="Chromosome"/>
</dbReference>
<feature type="domain" description="Beta-lactamase-related" evidence="2">
    <location>
        <begin position="69"/>
        <end position="418"/>
    </location>
</feature>
<dbReference type="EMBL" id="CP023747">
    <property type="protein sequence ID" value="QEV42833.1"/>
    <property type="molecule type" value="Genomic_DNA"/>
</dbReference>
<dbReference type="Pfam" id="PF00144">
    <property type="entry name" value="Beta-lactamase"/>
    <property type="match status" value="1"/>
</dbReference>
<evidence type="ECO:0000256" key="1">
    <source>
        <dbReference type="SAM" id="MobiDB-lite"/>
    </source>
</evidence>
<dbReference type="AlphaFoldDB" id="A0A5P2WG72"/>
<dbReference type="InterPro" id="IPR052907">
    <property type="entry name" value="Beta-lactamase/esterase"/>
</dbReference>
<dbReference type="SUPFAM" id="SSF56601">
    <property type="entry name" value="beta-lactamase/transpeptidase-like"/>
    <property type="match status" value="1"/>
</dbReference>
<dbReference type="InterPro" id="IPR001466">
    <property type="entry name" value="Beta-lactam-related"/>
</dbReference>
<accession>A0A5P2WG72</accession>